<name>A0A194Q0V6_PAPXU</name>
<reference evidence="2 3" key="1">
    <citation type="journal article" date="2015" name="Nat. Commun.">
        <title>Outbred genome sequencing and CRISPR/Cas9 gene editing in butterflies.</title>
        <authorList>
            <person name="Li X."/>
            <person name="Fan D."/>
            <person name="Zhang W."/>
            <person name="Liu G."/>
            <person name="Zhang L."/>
            <person name="Zhao L."/>
            <person name="Fang X."/>
            <person name="Chen L."/>
            <person name="Dong Y."/>
            <person name="Chen Y."/>
            <person name="Ding Y."/>
            <person name="Zhao R."/>
            <person name="Feng M."/>
            <person name="Zhu Y."/>
            <person name="Feng Y."/>
            <person name="Jiang X."/>
            <person name="Zhu D."/>
            <person name="Xiang H."/>
            <person name="Feng X."/>
            <person name="Li S."/>
            <person name="Wang J."/>
            <person name="Zhang G."/>
            <person name="Kronforst M.R."/>
            <person name="Wang W."/>
        </authorList>
    </citation>
    <scope>NUCLEOTIDE SEQUENCE [LARGE SCALE GENOMIC DNA]</scope>
    <source>
        <strain evidence="2">Ya'a_city_454_Px</strain>
        <tissue evidence="2">Whole body</tissue>
    </source>
</reference>
<evidence type="ECO:0000256" key="1">
    <source>
        <dbReference type="SAM" id="MobiDB-lite"/>
    </source>
</evidence>
<accession>A0A194Q0V6</accession>
<protein>
    <submittedName>
        <fullName evidence="2">Uncharacterized protein</fullName>
    </submittedName>
</protein>
<dbReference type="STRING" id="66420.A0A194Q0V6"/>
<evidence type="ECO:0000313" key="3">
    <source>
        <dbReference type="Proteomes" id="UP000053268"/>
    </source>
</evidence>
<dbReference type="Proteomes" id="UP000053268">
    <property type="component" value="Unassembled WGS sequence"/>
</dbReference>
<proteinExistence type="predicted"/>
<feature type="compositionally biased region" description="Polar residues" evidence="1">
    <location>
        <begin position="108"/>
        <end position="118"/>
    </location>
</feature>
<feature type="region of interest" description="Disordered" evidence="1">
    <location>
        <begin position="106"/>
        <end position="150"/>
    </location>
</feature>
<organism evidence="2 3">
    <name type="scientific">Papilio xuthus</name>
    <name type="common">Asian swallowtail butterfly</name>
    <dbReference type="NCBI Taxonomy" id="66420"/>
    <lineage>
        <taxon>Eukaryota</taxon>
        <taxon>Metazoa</taxon>
        <taxon>Ecdysozoa</taxon>
        <taxon>Arthropoda</taxon>
        <taxon>Hexapoda</taxon>
        <taxon>Insecta</taxon>
        <taxon>Pterygota</taxon>
        <taxon>Neoptera</taxon>
        <taxon>Endopterygota</taxon>
        <taxon>Lepidoptera</taxon>
        <taxon>Glossata</taxon>
        <taxon>Ditrysia</taxon>
        <taxon>Papilionoidea</taxon>
        <taxon>Papilionidae</taxon>
        <taxon>Papilioninae</taxon>
        <taxon>Papilio</taxon>
    </lineage>
</organism>
<dbReference type="AlphaFoldDB" id="A0A194Q0V6"/>
<dbReference type="EMBL" id="KQ459580">
    <property type="protein sequence ID" value="KPI99217.1"/>
    <property type="molecule type" value="Genomic_DNA"/>
</dbReference>
<sequence length="150" mass="15985">MHNAFPSDKKKKKAIVNADPVRSSKKLAKVAAARVALAELGEARAGPQRPLPAAPLNQLLADHVARLVNDKFQEMVRNNLIHSKRKVLAGIVLTIDNGVEGAKAFHQPQITAGTTPTKSGPAYNAHAPSQANSKPTPNPGMKHIEQLTTA</sequence>
<keyword evidence="3" id="KW-1185">Reference proteome</keyword>
<gene>
    <name evidence="2" type="ORF">RR46_05401</name>
</gene>
<evidence type="ECO:0000313" key="2">
    <source>
        <dbReference type="EMBL" id="KPI99217.1"/>
    </source>
</evidence>